<accession>A0ACB9VVE5</accession>
<reference evidence="1" key="1">
    <citation type="submission" date="2022-05" db="EMBL/GenBank/DDBJ databases">
        <title>Chromosome-level genome of Chaenocephalus aceratus.</title>
        <authorList>
            <person name="Park H."/>
        </authorList>
    </citation>
    <scope>NUCLEOTIDE SEQUENCE</scope>
    <source>
        <strain evidence="1">KU_202001</strain>
    </source>
</reference>
<name>A0ACB9VVE5_CHAAC</name>
<gene>
    <name evidence="1" type="ORF">KUCAC02_025357</name>
</gene>
<protein>
    <submittedName>
        <fullName evidence="1">Uncharacterized protein</fullName>
    </submittedName>
</protein>
<dbReference type="Proteomes" id="UP001057452">
    <property type="component" value="Chromosome 15"/>
</dbReference>
<feature type="non-terminal residue" evidence="1">
    <location>
        <position position="1"/>
    </location>
</feature>
<dbReference type="EMBL" id="CM043799">
    <property type="protein sequence ID" value="KAI4803702.1"/>
    <property type="molecule type" value="Genomic_DNA"/>
</dbReference>
<evidence type="ECO:0000313" key="2">
    <source>
        <dbReference type="Proteomes" id="UP001057452"/>
    </source>
</evidence>
<sequence length="90" mass="9335">RQISAQNIGATLGRCTDAGAAGSVTPGRAPAEKPWAETELQLVGPVSRRHHGDRSTWVFQSASCSAEPIDPSSHSGAKTRLIALCPGGNE</sequence>
<comment type="caution">
    <text evidence="1">The sequence shown here is derived from an EMBL/GenBank/DDBJ whole genome shotgun (WGS) entry which is preliminary data.</text>
</comment>
<keyword evidence="2" id="KW-1185">Reference proteome</keyword>
<feature type="non-terminal residue" evidence="1">
    <location>
        <position position="90"/>
    </location>
</feature>
<organism evidence="1 2">
    <name type="scientific">Chaenocephalus aceratus</name>
    <name type="common">Blackfin icefish</name>
    <name type="synonym">Chaenichthys aceratus</name>
    <dbReference type="NCBI Taxonomy" id="36190"/>
    <lineage>
        <taxon>Eukaryota</taxon>
        <taxon>Metazoa</taxon>
        <taxon>Chordata</taxon>
        <taxon>Craniata</taxon>
        <taxon>Vertebrata</taxon>
        <taxon>Euteleostomi</taxon>
        <taxon>Actinopterygii</taxon>
        <taxon>Neopterygii</taxon>
        <taxon>Teleostei</taxon>
        <taxon>Neoteleostei</taxon>
        <taxon>Acanthomorphata</taxon>
        <taxon>Eupercaria</taxon>
        <taxon>Perciformes</taxon>
        <taxon>Notothenioidei</taxon>
        <taxon>Channichthyidae</taxon>
        <taxon>Chaenocephalus</taxon>
    </lineage>
</organism>
<evidence type="ECO:0000313" key="1">
    <source>
        <dbReference type="EMBL" id="KAI4803702.1"/>
    </source>
</evidence>
<proteinExistence type="predicted"/>